<gene>
    <name evidence="2" type="ORF">SI7747_04004572</name>
</gene>
<proteinExistence type="predicted"/>
<dbReference type="EMBL" id="CACRZD030000004">
    <property type="protein sequence ID" value="CAA6658122.1"/>
    <property type="molecule type" value="Genomic_DNA"/>
</dbReference>
<evidence type="ECO:0000313" key="3">
    <source>
        <dbReference type="Proteomes" id="UP001189122"/>
    </source>
</evidence>
<organism evidence="2">
    <name type="scientific">Spirodela intermedia</name>
    <name type="common">Intermediate duckweed</name>
    <dbReference type="NCBI Taxonomy" id="51605"/>
    <lineage>
        <taxon>Eukaryota</taxon>
        <taxon>Viridiplantae</taxon>
        <taxon>Streptophyta</taxon>
        <taxon>Embryophyta</taxon>
        <taxon>Tracheophyta</taxon>
        <taxon>Spermatophyta</taxon>
        <taxon>Magnoliopsida</taxon>
        <taxon>Liliopsida</taxon>
        <taxon>Araceae</taxon>
        <taxon>Lemnoideae</taxon>
        <taxon>Spirodela</taxon>
    </lineage>
</organism>
<dbReference type="Proteomes" id="UP001189122">
    <property type="component" value="Unassembled WGS sequence"/>
</dbReference>
<keyword evidence="3" id="KW-1185">Reference proteome</keyword>
<evidence type="ECO:0000256" key="1">
    <source>
        <dbReference type="SAM" id="MobiDB-lite"/>
    </source>
</evidence>
<sequence length="148" mass="16554">MDKPIEKVIEALQSSFRMSMLDCIFLNTLQALSTSPCCSSPGPLPPSISSRASSVLPYSHRPFTIIPVEQLSATPYPWSISSYTFEVLLITGDDGADGFERRCRPFFSHDLQQRLEVRKSGGLGENFQKDDVGRTRRCHDSGSSRRRP</sequence>
<dbReference type="EMBL" id="LR743591">
    <property type="protein sequence ID" value="CAA2618405.1"/>
    <property type="molecule type" value="Genomic_DNA"/>
</dbReference>
<evidence type="ECO:0000313" key="2">
    <source>
        <dbReference type="EMBL" id="CAA2618405.1"/>
    </source>
</evidence>
<dbReference type="AlphaFoldDB" id="A0A7I8ILU2"/>
<name>A0A7I8ILU2_SPIIN</name>
<feature type="compositionally biased region" description="Basic and acidic residues" evidence="1">
    <location>
        <begin position="127"/>
        <end position="148"/>
    </location>
</feature>
<feature type="region of interest" description="Disordered" evidence="1">
    <location>
        <begin position="120"/>
        <end position="148"/>
    </location>
</feature>
<accession>A0A7I8ILU2</accession>
<reference evidence="2 3" key="1">
    <citation type="submission" date="2019-12" db="EMBL/GenBank/DDBJ databases">
        <authorList>
            <person name="Scholz U."/>
            <person name="Mascher M."/>
            <person name="Fiebig A."/>
        </authorList>
    </citation>
    <scope>NUCLEOTIDE SEQUENCE</scope>
</reference>
<protein>
    <submittedName>
        <fullName evidence="2">Uncharacterized protein</fullName>
    </submittedName>
</protein>